<accession>A0A0B7GR34</accession>
<dbReference type="SUPFAM" id="SSF48452">
    <property type="entry name" value="TPR-like"/>
    <property type="match status" value="1"/>
</dbReference>
<evidence type="ECO:0000313" key="4">
    <source>
        <dbReference type="Proteomes" id="UP000042527"/>
    </source>
</evidence>
<evidence type="ECO:0000259" key="2">
    <source>
        <dbReference type="PROSITE" id="PS50076"/>
    </source>
</evidence>
<dbReference type="OrthoDB" id="7822896at2"/>
<dbReference type="PROSITE" id="PS50005">
    <property type="entry name" value="TPR"/>
    <property type="match status" value="1"/>
</dbReference>
<dbReference type="PANTHER" id="PTHR43096:SF10">
    <property type="entry name" value="CHAPERONE PROTEIN DNAJ A6, CHLOROPLASTIC"/>
    <property type="match status" value="1"/>
</dbReference>
<dbReference type="GeneID" id="57754048"/>
<dbReference type="EMBL" id="CDNC01000005">
    <property type="protein sequence ID" value="CEM61039.1"/>
    <property type="molecule type" value="Genomic_DNA"/>
</dbReference>
<reference evidence="4" key="1">
    <citation type="submission" date="2015-01" db="EMBL/GenBank/DDBJ databases">
        <authorList>
            <person name="Manzoor Shahid"/>
            <person name="Zubair Saima"/>
        </authorList>
    </citation>
    <scope>NUCLEOTIDE SEQUENCE [LARGE SCALE GENOMIC DNA]</scope>
    <source>
        <strain evidence="4">V1</strain>
    </source>
</reference>
<name>A0A0B7GR34_TREPH</name>
<feature type="repeat" description="TPR" evidence="1">
    <location>
        <begin position="225"/>
        <end position="258"/>
    </location>
</feature>
<dbReference type="PROSITE" id="PS50076">
    <property type="entry name" value="DNAJ_2"/>
    <property type="match status" value="1"/>
</dbReference>
<dbReference type="Gene3D" id="1.10.287.110">
    <property type="entry name" value="DnaJ domain"/>
    <property type="match status" value="1"/>
</dbReference>
<dbReference type="PANTHER" id="PTHR43096">
    <property type="entry name" value="DNAJ HOMOLOG 1, MITOCHONDRIAL-RELATED"/>
    <property type="match status" value="1"/>
</dbReference>
<organism evidence="3 4">
    <name type="scientific">Treponema phagedenis</name>
    <dbReference type="NCBI Taxonomy" id="162"/>
    <lineage>
        <taxon>Bacteria</taxon>
        <taxon>Pseudomonadati</taxon>
        <taxon>Spirochaetota</taxon>
        <taxon>Spirochaetia</taxon>
        <taxon>Spirochaetales</taxon>
        <taxon>Treponemataceae</taxon>
        <taxon>Treponema</taxon>
    </lineage>
</organism>
<dbReference type="AlphaFoldDB" id="A0A0B7GR34"/>
<dbReference type="GO" id="GO:0005737">
    <property type="term" value="C:cytoplasm"/>
    <property type="evidence" value="ECO:0007669"/>
    <property type="project" value="TreeGrafter"/>
</dbReference>
<dbReference type="Pfam" id="PF00226">
    <property type="entry name" value="DnaJ"/>
    <property type="match status" value="1"/>
</dbReference>
<evidence type="ECO:0000313" key="3">
    <source>
        <dbReference type="EMBL" id="CEM61039.1"/>
    </source>
</evidence>
<keyword evidence="1" id="KW-0802">TPR repeat</keyword>
<dbReference type="InterPro" id="IPR001623">
    <property type="entry name" value="DnaJ_domain"/>
</dbReference>
<dbReference type="InterPro" id="IPR011990">
    <property type="entry name" value="TPR-like_helical_dom_sf"/>
</dbReference>
<dbReference type="GO" id="GO:0042026">
    <property type="term" value="P:protein refolding"/>
    <property type="evidence" value="ECO:0007669"/>
    <property type="project" value="TreeGrafter"/>
</dbReference>
<keyword evidence="4" id="KW-1185">Reference proteome</keyword>
<dbReference type="Gene3D" id="1.25.40.10">
    <property type="entry name" value="Tetratricopeptide repeat domain"/>
    <property type="match status" value="1"/>
</dbReference>
<dbReference type="PRINTS" id="PR00625">
    <property type="entry name" value="JDOMAIN"/>
</dbReference>
<evidence type="ECO:0000256" key="1">
    <source>
        <dbReference type="PROSITE-ProRule" id="PRU00339"/>
    </source>
</evidence>
<dbReference type="Pfam" id="PF00515">
    <property type="entry name" value="TPR_1"/>
    <property type="match status" value="1"/>
</dbReference>
<dbReference type="Proteomes" id="UP000042527">
    <property type="component" value="Unassembled WGS sequence"/>
</dbReference>
<dbReference type="PROSITE" id="PS50293">
    <property type="entry name" value="TPR_REGION"/>
    <property type="match status" value="1"/>
</dbReference>
<dbReference type="RefSeq" id="WP_044634401.1">
    <property type="nucleotide sequence ID" value="NZ_CDNC01000005.1"/>
</dbReference>
<dbReference type="InterPro" id="IPR019734">
    <property type="entry name" value="TPR_rpt"/>
</dbReference>
<protein>
    <submittedName>
        <fullName evidence="3">DnaJ domain protein</fullName>
    </submittedName>
</protein>
<dbReference type="SUPFAM" id="SSF46565">
    <property type="entry name" value="Chaperone J-domain"/>
    <property type="match status" value="1"/>
</dbReference>
<dbReference type="CDD" id="cd06257">
    <property type="entry name" value="DnaJ"/>
    <property type="match status" value="1"/>
</dbReference>
<dbReference type="SMART" id="SM00028">
    <property type="entry name" value="TPR"/>
    <property type="match status" value="1"/>
</dbReference>
<feature type="domain" description="J" evidence="2">
    <location>
        <begin position="3"/>
        <end position="74"/>
    </location>
</feature>
<sequence length="273" mass="31883">MENYYRILGVRPSASIVEIKHSFRKKAKLLHPDIPSNAASSADRKNREKEMQLLITAYEVLINPKLRAELDTFYARFQKETVDSGFDYRLWLVGQTDLESRTQLIVFDLFHNLEEEAVAEYLRLRAAPKSFWLSLYMDREDFMDFGFILAEELYLRDHHYEAFVILEEIIYEELKKNYFKHFFPEVLKLAKTLIIGKIIPALGDDIALECYEAAVDFGFESSITAELYKKMGECHLRIGDKELAIHCFRQALALNPRIRGISSTKMHTILENI</sequence>
<gene>
    <name evidence="3" type="ORF">TPHV1_130077</name>
</gene>
<proteinExistence type="predicted"/>
<dbReference type="InterPro" id="IPR036869">
    <property type="entry name" value="J_dom_sf"/>
</dbReference>
<dbReference type="GO" id="GO:0051082">
    <property type="term" value="F:unfolded protein binding"/>
    <property type="evidence" value="ECO:0007669"/>
    <property type="project" value="TreeGrafter"/>
</dbReference>
<dbReference type="SMART" id="SM00271">
    <property type="entry name" value="DnaJ"/>
    <property type="match status" value="1"/>
</dbReference>